<dbReference type="SUPFAM" id="SSF82199">
    <property type="entry name" value="SET domain"/>
    <property type="match status" value="1"/>
</dbReference>
<proteinExistence type="predicted"/>
<dbReference type="OrthoDB" id="42889at2759"/>
<dbReference type="InterPro" id="IPR050600">
    <property type="entry name" value="SETD3_SETD6_MTase"/>
</dbReference>
<protein>
    <submittedName>
        <fullName evidence="1">SET domain-containing protein</fullName>
    </submittedName>
</protein>
<dbReference type="AlphaFoldDB" id="A0A9P4U092"/>
<keyword evidence="2" id="KW-1185">Reference proteome</keyword>
<name>A0A9P4U092_9PEZI</name>
<organism evidence="1 2">
    <name type="scientific">Tothia fuscella</name>
    <dbReference type="NCBI Taxonomy" id="1048955"/>
    <lineage>
        <taxon>Eukaryota</taxon>
        <taxon>Fungi</taxon>
        <taxon>Dikarya</taxon>
        <taxon>Ascomycota</taxon>
        <taxon>Pezizomycotina</taxon>
        <taxon>Dothideomycetes</taxon>
        <taxon>Pleosporomycetidae</taxon>
        <taxon>Venturiales</taxon>
        <taxon>Cylindrosympodiaceae</taxon>
        <taxon>Tothia</taxon>
    </lineage>
</organism>
<dbReference type="CDD" id="cd19180">
    <property type="entry name" value="SET_SpSET10-like"/>
    <property type="match status" value="1"/>
</dbReference>
<gene>
    <name evidence="1" type="ORF">EJ08DRAFT_696188</name>
</gene>
<dbReference type="PANTHER" id="PTHR13271">
    <property type="entry name" value="UNCHARACTERIZED PUTATIVE METHYLTRANSFERASE"/>
    <property type="match status" value="1"/>
</dbReference>
<dbReference type="Gene3D" id="3.90.1410.10">
    <property type="entry name" value="set domain protein methyltransferase, domain 1"/>
    <property type="match status" value="1"/>
</dbReference>
<dbReference type="EMBL" id="MU007030">
    <property type="protein sequence ID" value="KAF2431708.1"/>
    <property type="molecule type" value="Genomic_DNA"/>
</dbReference>
<dbReference type="InterPro" id="IPR046341">
    <property type="entry name" value="SET_dom_sf"/>
</dbReference>
<reference evidence="1" key="1">
    <citation type="journal article" date="2020" name="Stud. Mycol.">
        <title>101 Dothideomycetes genomes: a test case for predicting lifestyles and emergence of pathogens.</title>
        <authorList>
            <person name="Haridas S."/>
            <person name="Albert R."/>
            <person name="Binder M."/>
            <person name="Bloem J."/>
            <person name="Labutti K."/>
            <person name="Salamov A."/>
            <person name="Andreopoulos B."/>
            <person name="Baker S."/>
            <person name="Barry K."/>
            <person name="Bills G."/>
            <person name="Bluhm B."/>
            <person name="Cannon C."/>
            <person name="Castanera R."/>
            <person name="Culley D."/>
            <person name="Daum C."/>
            <person name="Ezra D."/>
            <person name="Gonzalez J."/>
            <person name="Henrissat B."/>
            <person name="Kuo A."/>
            <person name="Liang C."/>
            <person name="Lipzen A."/>
            <person name="Lutzoni F."/>
            <person name="Magnuson J."/>
            <person name="Mondo S."/>
            <person name="Nolan M."/>
            <person name="Ohm R."/>
            <person name="Pangilinan J."/>
            <person name="Park H.-J."/>
            <person name="Ramirez L."/>
            <person name="Alfaro M."/>
            <person name="Sun H."/>
            <person name="Tritt A."/>
            <person name="Yoshinaga Y."/>
            <person name="Zwiers L.-H."/>
            <person name="Turgeon B."/>
            <person name="Goodwin S."/>
            <person name="Spatafora J."/>
            <person name="Crous P."/>
            <person name="Grigoriev I."/>
        </authorList>
    </citation>
    <scope>NUCLEOTIDE SEQUENCE</scope>
    <source>
        <strain evidence="1">CBS 130266</strain>
    </source>
</reference>
<evidence type="ECO:0000313" key="2">
    <source>
        <dbReference type="Proteomes" id="UP000800235"/>
    </source>
</evidence>
<evidence type="ECO:0000313" key="1">
    <source>
        <dbReference type="EMBL" id="KAF2431708.1"/>
    </source>
</evidence>
<comment type="caution">
    <text evidence="1">The sequence shown here is derived from an EMBL/GenBank/DDBJ whole genome shotgun (WGS) entry which is preliminary data.</text>
</comment>
<dbReference type="GO" id="GO:0016279">
    <property type="term" value="F:protein-lysine N-methyltransferase activity"/>
    <property type="evidence" value="ECO:0007669"/>
    <property type="project" value="InterPro"/>
</dbReference>
<sequence>MASSSPQQKLVRWFQSHGGSINPSIKLVVDEESGQHFRASQELSISPKSEVEVCNCPFSLTLSSLNLLSKPPKGIESRSNRSVCSNLIGKIAEPAVNYFFLAEQRLLGSESFWEPYISALPKEDALDTPLWFGPEDLKWLLGTTIHSSNIDPSKSGVELRRGMWVDQWKDGIKVLQDCGQETKQFTWELYLWAATIFTSRSFTSSILISPEYERSESFSLLYPVLDSFNHKFGAKVTWNMDHGNFALRLTEPVKVGVEVFNNYAPKGNQELLVGYGFCTPNNPCDEVAIRLGRPPQAVHTALQEKFPARFRSTVWDPDDATFYLRASQHYTSGYTSQYQDLPGLPTLSCLRGLPAEFYGTIHMILSFAFAAQGGIAEEELQHAAIGAILERLTDKRDGIMVWNEHLPPKPMNKRQEYAKMYRDGQLEIMHEIIGELESYLNDLEY</sequence>
<dbReference type="Proteomes" id="UP000800235">
    <property type="component" value="Unassembled WGS sequence"/>
</dbReference>
<dbReference type="InterPro" id="IPR044432">
    <property type="entry name" value="Set10/Efm1_SET"/>
</dbReference>
<accession>A0A9P4U092</accession>